<dbReference type="GO" id="GO:0003677">
    <property type="term" value="F:DNA binding"/>
    <property type="evidence" value="ECO:0007669"/>
    <property type="project" value="InterPro"/>
</dbReference>
<dbReference type="AlphaFoldDB" id="A0AAV2YXX0"/>
<feature type="non-terminal residue" evidence="2">
    <location>
        <position position="1"/>
    </location>
</feature>
<sequence length="752" mass="83154">TWCFKPREGSDSHVFLGSAISPPFELVESAHTTNQSELCGIPVRANEQPALTDLRARAAAIRANSVSERSRYAYHPLWTRLITWLMSMKPHLVHQQFQEAVTAEQAATLALRSAVHCVLSRDVIRCHEPITFDQITAEDYLQWLLSLRKTNGEELGFSTFNNHRAAFFNLFREYKRMMTPELASELSTYFCGLKRTIARRDATSGKKIKVGKDPLSYNLYHFFCHAHGRKGNMVFAHSFLTAQWHLMCRSSNTVGIMYRHIEWRGDAMCIVFAHMKNDQAATTRPEIYANPLQPDVCPILSLAIYWACFPFTPERDALFPGAAQYDRSRNILHTIVRTPVVAAESKRRGVDPTDVGTHSIRKGAATYCSSGSTSCPASTAVHLRAGWSLGGVQNTYLRYEAAGDMYVGRSVCGLPSSSEQSGILPPHFSSCDSVVSDAIDTAFGGGLGHMRFVLEFALASLAYHHPYLKVTLPPKNLLLKSPIFTNMQQCSALRSHMRCGLERIGDGMKASGVPSHCVLLAKMNSVEASVTALKESVVEDVVSGVENVVAVGHGFSRVAVQNAVTSALVSSGIMSLVERFQGEPMTQAIEATSLSVTMTPLHNWGGGLRRRPQHFRFSDGSVRQMWLLWMCGCTSPPLRYVQPSDLSGANTRKRLSDLRFLMAAVEHAVKAHGWSQLESDVCSVSKAYDSRDLSDIVGGSTQAVPLQRCGQLGWRTVVNQPRVRLDSNDLQICNPLKVNSRYHTAVPSSGQQ</sequence>
<dbReference type="GO" id="GO:0015074">
    <property type="term" value="P:DNA integration"/>
    <property type="evidence" value="ECO:0007669"/>
    <property type="project" value="InterPro"/>
</dbReference>
<proteinExistence type="predicted"/>
<evidence type="ECO:0000313" key="3">
    <source>
        <dbReference type="Proteomes" id="UP001146120"/>
    </source>
</evidence>
<reference evidence="2" key="2">
    <citation type="journal article" date="2023" name="Microbiol Resour">
        <title>Decontamination and Annotation of the Draft Genome Sequence of the Oomycete Lagenidium giganteum ARSEF 373.</title>
        <authorList>
            <person name="Morgan W.R."/>
            <person name="Tartar A."/>
        </authorList>
    </citation>
    <scope>NUCLEOTIDE SEQUENCE</scope>
    <source>
        <strain evidence="2">ARSEF 373</strain>
    </source>
</reference>
<dbReference type="SUPFAM" id="SSF56349">
    <property type="entry name" value="DNA breaking-rejoining enzymes"/>
    <property type="match status" value="1"/>
</dbReference>
<name>A0AAV2YXX0_9STRA</name>
<evidence type="ECO:0000256" key="1">
    <source>
        <dbReference type="ARBA" id="ARBA00023172"/>
    </source>
</evidence>
<comment type="caution">
    <text evidence="2">The sequence shown here is derived from an EMBL/GenBank/DDBJ whole genome shotgun (WGS) entry which is preliminary data.</text>
</comment>
<organism evidence="2 3">
    <name type="scientific">Lagenidium giganteum</name>
    <dbReference type="NCBI Taxonomy" id="4803"/>
    <lineage>
        <taxon>Eukaryota</taxon>
        <taxon>Sar</taxon>
        <taxon>Stramenopiles</taxon>
        <taxon>Oomycota</taxon>
        <taxon>Peronosporomycetes</taxon>
        <taxon>Pythiales</taxon>
        <taxon>Pythiaceae</taxon>
    </lineage>
</organism>
<keyword evidence="1" id="KW-0233">DNA recombination</keyword>
<dbReference type="EMBL" id="DAKRPA010000074">
    <property type="protein sequence ID" value="DAZ99922.1"/>
    <property type="molecule type" value="Genomic_DNA"/>
</dbReference>
<evidence type="ECO:0000313" key="2">
    <source>
        <dbReference type="EMBL" id="DAZ99922.1"/>
    </source>
</evidence>
<dbReference type="Gene3D" id="1.10.443.10">
    <property type="entry name" value="Intergrase catalytic core"/>
    <property type="match status" value="1"/>
</dbReference>
<dbReference type="Proteomes" id="UP001146120">
    <property type="component" value="Unassembled WGS sequence"/>
</dbReference>
<gene>
    <name evidence="2" type="ORF">N0F65_011845</name>
</gene>
<reference evidence="2" key="1">
    <citation type="submission" date="2022-11" db="EMBL/GenBank/DDBJ databases">
        <authorList>
            <person name="Morgan W.R."/>
            <person name="Tartar A."/>
        </authorList>
    </citation>
    <scope>NUCLEOTIDE SEQUENCE</scope>
    <source>
        <strain evidence="2">ARSEF 373</strain>
    </source>
</reference>
<protein>
    <submittedName>
        <fullName evidence="2">Uncharacterized protein</fullName>
    </submittedName>
</protein>
<dbReference type="InterPro" id="IPR011010">
    <property type="entry name" value="DNA_brk_join_enz"/>
</dbReference>
<dbReference type="GO" id="GO:0006310">
    <property type="term" value="P:DNA recombination"/>
    <property type="evidence" value="ECO:0007669"/>
    <property type="project" value="UniProtKB-KW"/>
</dbReference>
<keyword evidence="3" id="KW-1185">Reference proteome</keyword>
<accession>A0AAV2YXX0</accession>
<dbReference type="InterPro" id="IPR013762">
    <property type="entry name" value="Integrase-like_cat_sf"/>
</dbReference>